<sequence length="193" mass="21592">MSPQNILFIPFCQVQFADSQCRCVHDDPTLLKRDSMMADMTQFSIMVNSGQPIRVYKYKAVSSLTSGTLSHVRKLDGGDVDVFVLEVHWGSCVNPFTGDGDSGSLGVLRNKGQRLSRPLSMHCGYKGTTNYALSPWSFCEEVADALDADLFFCDVNEVWGGFILPAGEEESKKEGISWWFEEVSIRLDYPVDR</sequence>
<organism evidence="1 2">
    <name type="scientific">Blastomyces percursus</name>
    <dbReference type="NCBI Taxonomy" id="1658174"/>
    <lineage>
        <taxon>Eukaryota</taxon>
        <taxon>Fungi</taxon>
        <taxon>Dikarya</taxon>
        <taxon>Ascomycota</taxon>
        <taxon>Pezizomycotina</taxon>
        <taxon>Eurotiomycetes</taxon>
        <taxon>Eurotiomycetidae</taxon>
        <taxon>Onygenales</taxon>
        <taxon>Ajellomycetaceae</taxon>
        <taxon>Blastomyces</taxon>
    </lineage>
</organism>
<name>A0A1J9Q407_9EURO</name>
<gene>
    <name evidence="1" type="ORF">ACJ73_05249</name>
</gene>
<dbReference type="Proteomes" id="UP000242791">
    <property type="component" value="Unassembled WGS sequence"/>
</dbReference>
<evidence type="ECO:0000313" key="2">
    <source>
        <dbReference type="Proteomes" id="UP000242791"/>
    </source>
</evidence>
<evidence type="ECO:0000313" key="1">
    <source>
        <dbReference type="EMBL" id="OJD23398.1"/>
    </source>
</evidence>
<reference evidence="1 2" key="1">
    <citation type="submission" date="2015-08" db="EMBL/GenBank/DDBJ databases">
        <title>Emmonsia species relationships and genome sequence.</title>
        <authorList>
            <person name="Cuomo C.A."/>
            <person name="Schwartz I.S."/>
            <person name="Kenyon C."/>
            <person name="De Hoog G.S."/>
            <person name="Govender N.P."/>
            <person name="Botha A."/>
            <person name="Moreno L."/>
            <person name="De Vries M."/>
            <person name="Munoz J.F."/>
            <person name="Stielow J.B."/>
        </authorList>
    </citation>
    <scope>NUCLEOTIDE SEQUENCE [LARGE SCALE GENOMIC DNA]</scope>
    <source>
        <strain evidence="1 2">EI222</strain>
    </source>
</reference>
<dbReference type="AlphaFoldDB" id="A0A1J9Q407"/>
<dbReference type="VEuPathDB" id="FungiDB:ACJ73_05249"/>
<comment type="caution">
    <text evidence="1">The sequence shown here is derived from an EMBL/GenBank/DDBJ whole genome shotgun (WGS) entry which is preliminary data.</text>
</comment>
<dbReference type="OrthoDB" id="4538301at2759"/>
<proteinExistence type="predicted"/>
<protein>
    <submittedName>
        <fullName evidence="1">Uncharacterized protein</fullName>
    </submittedName>
</protein>
<accession>A0A1J9Q407</accession>
<dbReference type="EMBL" id="LGTZ01000804">
    <property type="protein sequence ID" value="OJD23398.1"/>
    <property type="molecule type" value="Genomic_DNA"/>
</dbReference>
<keyword evidence="2" id="KW-1185">Reference proteome</keyword>